<reference evidence="1" key="1">
    <citation type="submission" date="2021-06" db="EMBL/GenBank/DDBJ databases">
        <authorList>
            <person name="Kallberg Y."/>
            <person name="Tangrot J."/>
            <person name="Rosling A."/>
        </authorList>
    </citation>
    <scope>NUCLEOTIDE SEQUENCE</scope>
    <source>
        <strain evidence="1">FL966</strain>
    </source>
</reference>
<evidence type="ECO:0000313" key="2">
    <source>
        <dbReference type="Proteomes" id="UP000789759"/>
    </source>
</evidence>
<dbReference type="EMBL" id="CAJVQA010007541">
    <property type="protein sequence ID" value="CAG8658163.1"/>
    <property type="molecule type" value="Genomic_DNA"/>
</dbReference>
<dbReference type="Proteomes" id="UP000789759">
    <property type="component" value="Unassembled WGS sequence"/>
</dbReference>
<gene>
    <name evidence="1" type="ORF">CPELLU_LOCUS9672</name>
</gene>
<organism evidence="1 2">
    <name type="scientific">Cetraspora pellucida</name>
    <dbReference type="NCBI Taxonomy" id="1433469"/>
    <lineage>
        <taxon>Eukaryota</taxon>
        <taxon>Fungi</taxon>
        <taxon>Fungi incertae sedis</taxon>
        <taxon>Mucoromycota</taxon>
        <taxon>Glomeromycotina</taxon>
        <taxon>Glomeromycetes</taxon>
        <taxon>Diversisporales</taxon>
        <taxon>Gigasporaceae</taxon>
        <taxon>Cetraspora</taxon>
    </lineage>
</organism>
<sequence length="229" mass="26976">MSDKRILFTFKLSHLRKYLNESKSTTLDDSDSEDIPIIDDNKYDLETKKKAEILFRKLFQTAVGSYKITQFFSSTNNINLNDNEEIENQLDYESKNDSMEESAHTPKMKASQTVAKIHNGGEYHASCIYTWVRTYLEENELPSSQHRKHLLKLFLHDEYVSLRDGVNQFWASEKRQLLRKKGLGLGLHVSEFLTEEIERLKDKKKEAQVIMQLGSKYDKYWNREKLLLK</sequence>
<dbReference type="AlphaFoldDB" id="A0A9N9H5H7"/>
<comment type="caution">
    <text evidence="1">The sequence shown here is derived from an EMBL/GenBank/DDBJ whole genome shotgun (WGS) entry which is preliminary data.</text>
</comment>
<accession>A0A9N9H5H7</accession>
<feature type="non-terminal residue" evidence="1">
    <location>
        <position position="229"/>
    </location>
</feature>
<protein>
    <submittedName>
        <fullName evidence="1">8513_t:CDS:1</fullName>
    </submittedName>
</protein>
<name>A0A9N9H5H7_9GLOM</name>
<proteinExistence type="predicted"/>
<keyword evidence="2" id="KW-1185">Reference proteome</keyword>
<evidence type="ECO:0000313" key="1">
    <source>
        <dbReference type="EMBL" id="CAG8658163.1"/>
    </source>
</evidence>